<feature type="chain" id="PRO_5026668726" evidence="1">
    <location>
        <begin position="18"/>
        <end position="73"/>
    </location>
</feature>
<protein>
    <submittedName>
        <fullName evidence="2">Putative secreted protein</fullName>
    </submittedName>
</protein>
<keyword evidence="1" id="KW-0732">Signal</keyword>
<dbReference type="AlphaFoldDB" id="A0A6M2DW50"/>
<feature type="signal peptide" evidence="1">
    <location>
        <begin position="1"/>
        <end position="17"/>
    </location>
</feature>
<organism evidence="2">
    <name type="scientific">Xenopsylla cheopis</name>
    <name type="common">Oriental rat flea</name>
    <name type="synonym">Pulex cheopis</name>
    <dbReference type="NCBI Taxonomy" id="163159"/>
    <lineage>
        <taxon>Eukaryota</taxon>
        <taxon>Metazoa</taxon>
        <taxon>Ecdysozoa</taxon>
        <taxon>Arthropoda</taxon>
        <taxon>Hexapoda</taxon>
        <taxon>Insecta</taxon>
        <taxon>Pterygota</taxon>
        <taxon>Neoptera</taxon>
        <taxon>Endopterygota</taxon>
        <taxon>Siphonaptera</taxon>
        <taxon>Pulicidae</taxon>
        <taxon>Xenopsyllinae</taxon>
        <taxon>Xenopsylla</taxon>
    </lineage>
</organism>
<evidence type="ECO:0000256" key="1">
    <source>
        <dbReference type="SAM" id="SignalP"/>
    </source>
</evidence>
<proteinExistence type="predicted"/>
<reference evidence="2" key="1">
    <citation type="submission" date="2020-03" db="EMBL/GenBank/DDBJ databases">
        <title>Transcriptomic Profiling of the Digestive Tract of the Rat Flea, Xenopsylla cheopis, Following Blood Feeding and Infection with Yersinia pestis.</title>
        <authorList>
            <person name="Bland D.M."/>
            <person name="Martens C.A."/>
            <person name="Virtaneva K."/>
            <person name="Kanakabandi K."/>
            <person name="Long D."/>
            <person name="Rosenke R."/>
            <person name="Saturday G.A."/>
            <person name="Hoyt F.H."/>
            <person name="Bruno D.P."/>
            <person name="Ribeiro J.M.C."/>
            <person name="Hinnebusch J."/>
        </authorList>
    </citation>
    <scope>NUCLEOTIDE SEQUENCE</scope>
</reference>
<sequence length="73" mass="8152">MICVDTLLASIMPLVLTLGTISNASVLVDIKENVVKISSFVNFKIVQRVLNAETWKMVTNVYLMLLSPVLMLR</sequence>
<dbReference type="EMBL" id="GIIL01006478">
    <property type="protein sequence ID" value="NOV50204.1"/>
    <property type="molecule type" value="Transcribed_RNA"/>
</dbReference>
<name>A0A6M2DW50_XENCH</name>
<accession>A0A6M2DW50</accession>
<evidence type="ECO:0000313" key="2">
    <source>
        <dbReference type="EMBL" id="NOV50204.1"/>
    </source>
</evidence>